<keyword evidence="1" id="KW-0862">Zinc</keyword>
<dbReference type="PANTHER" id="PTHR12993">
    <property type="entry name" value="N-ACETYLGLUCOSAMINYL-PHOSPHATIDYLINOSITOL DE-N-ACETYLASE-RELATED"/>
    <property type="match status" value="1"/>
</dbReference>
<reference evidence="2" key="1">
    <citation type="submission" date="2021-03" db="EMBL/GenBank/DDBJ databases">
        <title>Pengzhenrongella sicca gen. nov., sp. nov., a new member of suborder Micrococcineae isolated from High-Arctic tundra soil.</title>
        <authorList>
            <person name="Peng F."/>
        </authorList>
    </citation>
    <scope>NUCLEOTIDE SEQUENCE</scope>
    <source>
        <strain evidence="2">LRZ-2</strain>
    </source>
</reference>
<dbReference type="GO" id="GO:0016811">
    <property type="term" value="F:hydrolase activity, acting on carbon-nitrogen (but not peptide) bonds, in linear amides"/>
    <property type="evidence" value="ECO:0007669"/>
    <property type="project" value="TreeGrafter"/>
</dbReference>
<dbReference type="InterPro" id="IPR024078">
    <property type="entry name" value="LmbE-like_dom_sf"/>
</dbReference>
<gene>
    <name evidence="2" type="ORF">J4E96_10050</name>
</gene>
<dbReference type="GO" id="GO:0016137">
    <property type="term" value="P:glycoside metabolic process"/>
    <property type="evidence" value="ECO:0007669"/>
    <property type="project" value="UniProtKB-ARBA"/>
</dbReference>
<keyword evidence="3" id="KW-1185">Reference proteome</keyword>
<dbReference type="KEGG" id="psic:J4E96_10050"/>
<name>A0A8A4ZDJ3_9MICO</name>
<evidence type="ECO:0000313" key="3">
    <source>
        <dbReference type="Proteomes" id="UP000663937"/>
    </source>
</evidence>
<organism evidence="2 3">
    <name type="scientific">Pengzhenrongella sicca</name>
    <dbReference type="NCBI Taxonomy" id="2819238"/>
    <lineage>
        <taxon>Bacteria</taxon>
        <taxon>Bacillati</taxon>
        <taxon>Actinomycetota</taxon>
        <taxon>Actinomycetes</taxon>
        <taxon>Micrococcales</taxon>
        <taxon>Pengzhenrongella</taxon>
    </lineage>
</organism>
<sequence>MSPTLAACFAHPDDEAYCTYASVALHCAEPTFRLAVLLATDGEAGEVAPGLEVGPDGLGALRREEDARAWRSLGYSPDRQDWLGLPDGALAEVPFDGLVSSVATFLDAERPDVVVTFGPDGLTGHPDHVAIGAATDAAFHAVRRDGGPGLRRLLHPAIADSWFARHQAWRRANGHPPWDPDRIYHLRSVEDSRIGVDVRTAAVAHRLLAGLKEHRSQRHVMLPAVDDDTFVRGATHETHVVVWPPRAPTEPPLHSIFEGLD</sequence>
<dbReference type="Gene3D" id="3.40.50.10320">
    <property type="entry name" value="LmbE-like"/>
    <property type="match status" value="1"/>
</dbReference>
<proteinExistence type="predicted"/>
<dbReference type="Proteomes" id="UP000663937">
    <property type="component" value="Chromosome"/>
</dbReference>
<dbReference type="PANTHER" id="PTHR12993:SF11">
    <property type="entry name" value="N-ACETYLGLUCOSAMINYL-PHOSPHATIDYLINOSITOL DE-N-ACETYLASE"/>
    <property type="match status" value="1"/>
</dbReference>
<accession>A0A8A4ZDJ3</accession>
<evidence type="ECO:0000313" key="2">
    <source>
        <dbReference type="EMBL" id="QTE27778.1"/>
    </source>
</evidence>
<dbReference type="SUPFAM" id="SSF102588">
    <property type="entry name" value="LmbE-like"/>
    <property type="match status" value="1"/>
</dbReference>
<evidence type="ECO:0000256" key="1">
    <source>
        <dbReference type="ARBA" id="ARBA00022833"/>
    </source>
</evidence>
<dbReference type="AlphaFoldDB" id="A0A8A4ZDJ3"/>
<protein>
    <submittedName>
        <fullName evidence="2">PIG-L family deacetylase</fullName>
    </submittedName>
</protein>
<dbReference type="Pfam" id="PF02585">
    <property type="entry name" value="PIG-L"/>
    <property type="match status" value="1"/>
</dbReference>
<dbReference type="RefSeq" id="WP_227421986.1">
    <property type="nucleotide sequence ID" value="NZ_CP071868.1"/>
</dbReference>
<dbReference type="InterPro" id="IPR003737">
    <property type="entry name" value="GlcNAc_PI_deacetylase-related"/>
</dbReference>
<dbReference type="EMBL" id="CP071868">
    <property type="protein sequence ID" value="QTE27778.1"/>
    <property type="molecule type" value="Genomic_DNA"/>
</dbReference>